<name>A0A656SLH8_VIBPH</name>
<proteinExistence type="predicted"/>
<dbReference type="AlphaFoldDB" id="A0A656SLH8"/>
<evidence type="ECO:0000313" key="1">
    <source>
        <dbReference type="EMBL" id="HAS6680000.1"/>
    </source>
</evidence>
<protein>
    <submittedName>
        <fullName evidence="1">Uncharacterized protein</fullName>
    </submittedName>
</protein>
<dbReference type="Proteomes" id="UP000856022">
    <property type="component" value="Unassembled WGS sequence"/>
</dbReference>
<dbReference type="RefSeq" id="WP_024699797.1">
    <property type="nucleotide sequence ID" value="NZ_CP060091.1"/>
</dbReference>
<reference evidence="1" key="1">
    <citation type="journal article" date="2018" name="Genome Biol.">
        <title>SKESA: strategic k-mer extension for scrupulous assemblies.</title>
        <authorList>
            <person name="Souvorov A."/>
            <person name="Agarwala R."/>
            <person name="Lipman D.J."/>
        </authorList>
    </citation>
    <scope>NUCLEOTIDE SEQUENCE</scope>
    <source>
        <strain evidence="1">1930</strain>
    </source>
</reference>
<reference evidence="1" key="2">
    <citation type="submission" date="2019-12" db="EMBL/GenBank/DDBJ databases">
        <authorList>
            <consortium name="NCBI Pathogen Detection Project"/>
        </authorList>
    </citation>
    <scope>NUCLEOTIDE SEQUENCE</scope>
    <source>
        <strain evidence="1">1930</strain>
    </source>
</reference>
<dbReference type="EMBL" id="DACQKT010000022">
    <property type="protein sequence ID" value="HAS6680000.1"/>
    <property type="molecule type" value="Genomic_DNA"/>
</dbReference>
<gene>
    <name evidence="1" type="ORF">I7278_24785</name>
</gene>
<comment type="caution">
    <text evidence="1">The sequence shown here is derived from an EMBL/GenBank/DDBJ whole genome shotgun (WGS) entry which is preliminary data.</text>
</comment>
<organism evidence="1">
    <name type="scientific">Vibrio parahaemolyticus</name>
    <dbReference type="NCBI Taxonomy" id="670"/>
    <lineage>
        <taxon>Bacteria</taxon>
        <taxon>Pseudomonadati</taxon>
        <taxon>Pseudomonadota</taxon>
        <taxon>Gammaproteobacteria</taxon>
        <taxon>Vibrionales</taxon>
        <taxon>Vibrionaceae</taxon>
        <taxon>Vibrio</taxon>
    </lineage>
</organism>
<sequence>MSKLRKKGASTSISLKTDNKTKIDGGITTVKKKVTTSYKVPPLTLRVSLADKKAIGDWVDEVDLLTTHKSSAAKLYRALVEYKNNLSEEEVVELNHQLAMVIDKMP</sequence>
<accession>A0A656SLH8</accession>